<protein>
    <submittedName>
        <fullName evidence="1">Uncharacterized protein</fullName>
    </submittedName>
</protein>
<dbReference type="AlphaFoldDB" id="A0A4Y2R174"/>
<keyword evidence="2" id="KW-1185">Reference proteome</keyword>
<dbReference type="OrthoDB" id="6470724at2759"/>
<evidence type="ECO:0000313" key="2">
    <source>
        <dbReference type="Proteomes" id="UP000499080"/>
    </source>
</evidence>
<dbReference type="Proteomes" id="UP000499080">
    <property type="component" value="Unassembled WGS sequence"/>
</dbReference>
<evidence type="ECO:0000313" key="1">
    <source>
        <dbReference type="EMBL" id="GBN69343.1"/>
    </source>
</evidence>
<proteinExistence type="predicted"/>
<gene>
    <name evidence="1" type="ORF">AVEN_218287_1</name>
</gene>
<name>A0A4Y2R174_ARAVE</name>
<organism evidence="1 2">
    <name type="scientific">Araneus ventricosus</name>
    <name type="common">Orbweaver spider</name>
    <name type="synonym">Epeira ventricosa</name>
    <dbReference type="NCBI Taxonomy" id="182803"/>
    <lineage>
        <taxon>Eukaryota</taxon>
        <taxon>Metazoa</taxon>
        <taxon>Ecdysozoa</taxon>
        <taxon>Arthropoda</taxon>
        <taxon>Chelicerata</taxon>
        <taxon>Arachnida</taxon>
        <taxon>Araneae</taxon>
        <taxon>Araneomorphae</taxon>
        <taxon>Entelegynae</taxon>
        <taxon>Araneoidea</taxon>
        <taxon>Araneidae</taxon>
        <taxon>Araneus</taxon>
    </lineage>
</organism>
<reference evidence="1 2" key="1">
    <citation type="journal article" date="2019" name="Sci. Rep.">
        <title>Orb-weaving spider Araneus ventricosus genome elucidates the spidroin gene catalogue.</title>
        <authorList>
            <person name="Kono N."/>
            <person name="Nakamura H."/>
            <person name="Ohtoshi R."/>
            <person name="Moran D.A.P."/>
            <person name="Shinohara A."/>
            <person name="Yoshida Y."/>
            <person name="Fujiwara M."/>
            <person name="Mori M."/>
            <person name="Tomita M."/>
            <person name="Arakawa K."/>
        </authorList>
    </citation>
    <scope>NUCLEOTIDE SEQUENCE [LARGE SCALE GENOMIC DNA]</scope>
</reference>
<comment type="caution">
    <text evidence="1">The sequence shown here is derived from an EMBL/GenBank/DDBJ whole genome shotgun (WGS) entry which is preliminary data.</text>
</comment>
<dbReference type="EMBL" id="BGPR01015464">
    <property type="protein sequence ID" value="GBN69343.1"/>
    <property type="molecule type" value="Genomic_DNA"/>
</dbReference>
<accession>A0A4Y2R174</accession>
<sequence length="125" mass="14193">MFESAPQFSYIKFMHGLLSLITVGLRVERRHLKKSVCLQDVVLVDQTDENRLGLSLSNDYPYRAMIIPTEQVPAEDESDALNLDGEVTEYTIQETDSETHLSSRWPSGKVLASEPAGTRFETRFQ</sequence>